<evidence type="ECO:0000313" key="5">
    <source>
        <dbReference type="Proteomes" id="UP000185151"/>
    </source>
</evidence>
<evidence type="ECO:0000256" key="1">
    <source>
        <dbReference type="SAM" id="MobiDB-lite"/>
    </source>
</evidence>
<dbReference type="InterPro" id="IPR016062">
    <property type="entry name" value="TM1410-rel"/>
</dbReference>
<proteinExistence type="predicted"/>
<protein>
    <recommendedName>
        <fullName evidence="3">Glycoside-hydrolase family GH114 TIM-barrel domain-containing protein</fullName>
    </recommendedName>
</protein>
<dbReference type="InterPro" id="IPR013785">
    <property type="entry name" value="Aldolase_TIM"/>
</dbReference>
<keyword evidence="2" id="KW-0732">Signal</keyword>
<feature type="domain" description="Glycoside-hydrolase family GH114 TIM-barrel" evidence="3">
    <location>
        <begin position="94"/>
        <end position="208"/>
    </location>
</feature>
<sequence>MRSLSSRCWLGAALLVAVLSGACGGGGGGGGGSGQASSGTSGSSTSSASSSTSTVVPSGSTNVTIAAARNLPASPVWAVYYGTAAQTDINQLASSFNVIVIDADPGTGTPNFTPAQITALKAHGAKVLSYLNVGACETWRTYWTTVPTGFVSCGANQAAQLGQYSGYSNEYWMNVGNADYQNLIVNYVAPRLAATGVDGFMLDNFEIVGHDANAAQGPCDASCKQGGLDLVAQLRTEFPNAPIVLNAAPTSALNGSSGGLSFPMLVDGNFAEQVFLPSLDSSLLQTLQTWKSTEAQLPRSTFFTGSLDYVSSCSAISTAQSGWNASIAAGLSPSIATSALNQVCWWPFLPALASN</sequence>
<evidence type="ECO:0000256" key="2">
    <source>
        <dbReference type="SAM" id="SignalP"/>
    </source>
</evidence>
<dbReference type="SUPFAM" id="SSF51445">
    <property type="entry name" value="(Trans)glycosidases"/>
    <property type="match status" value="1"/>
</dbReference>
<evidence type="ECO:0000259" key="3">
    <source>
        <dbReference type="Pfam" id="PF03537"/>
    </source>
</evidence>
<organism evidence="4 5">
    <name type="scientific">Paraburkholderia phenazinium</name>
    <dbReference type="NCBI Taxonomy" id="60549"/>
    <lineage>
        <taxon>Bacteria</taxon>
        <taxon>Pseudomonadati</taxon>
        <taxon>Pseudomonadota</taxon>
        <taxon>Betaproteobacteria</taxon>
        <taxon>Burkholderiales</taxon>
        <taxon>Burkholderiaceae</taxon>
        <taxon>Paraburkholderia</taxon>
    </lineage>
</organism>
<dbReference type="PANTHER" id="PTHR35882:SF2">
    <property type="entry name" value="PELA"/>
    <property type="match status" value="1"/>
</dbReference>
<keyword evidence="5" id="KW-1185">Reference proteome</keyword>
<feature type="chain" id="PRO_5013111175" description="Glycoside-hydrolase family GH114 TIM-barrel domain-containing protein" evidence="2">
    <location>
        <begin position="25"/>
        <end position="355"/>
    </location>
</feature>
<dbReference type="PROSITE" id="PS51257">
    <property type="entry name" value="PROKAR_LIPOPROTEIN"/>
    <property type="match status" value="1"/>
</dbReference>
<accession>A0A1N6FHB7</accession>
<feature type="compositionally biased region" description="Low complexity" evidence="1">
    <location>
        <begin position="35"/>
        <end position="58"/>
    </location>
</feature>
<feature type="signal peptide" evidence="2">
    <location>
        <begin position="1"/>
        <end position="24"/>
    </location>
</feature>
<dbReference type="InterPro" id="IPR017853">
    <property type="entry name" value="GH"/>
</dbReference>
<dbReference type="Gene3D" id="3.20.20.70">
    <property type="entry name" value="Aldolase class I"/>
    <property type="match status" value="1"/>
</dbReference>
<evidence type="ECO:0000313" key="4">
    <source>
        <dbReference type="EMBL" id="SIN94645.1"/>
    </source>
</evidence>
<dbReference type="EMBL" id="FSRU01000001">
    <property type="protein sequence ID" value="SIN94645.1"/>
    <property type="molecule type" value="Genomic_DNA"/>
</dbReference>
<gene>
    <name evidence="4" type="ORF">SAMN05444165_0199</name>
</gene>
<feature type="region of interest" description="Disordered" evidence="1">
    <location>
        <begin position="29"/>
        <end position="58"/>
    </location>
</feature>
<name>A0A1N6FHB7_9BURK</name>
<dbReference type="PANTHER" id="PTHR35882">
    <property type="entry name" value="PELA"/>
    <property type="match status" value="1"/>
</dbReference>
<dbReference type="OrthoDB" id="10730at2"/>
<dbReference type="Pfam" id="PF03537">
    <property type="entry name" value="Glyco_hydro_114"/>
    <property type="match status" value="1"/>
</dbReference>
<dbReference type="PRINTS" id="PR01545">
    <property type="entry name" value="THEMAYE10DUF"/>
</dbReference>
<dbReference type="InterPro" id="IPR004352">
    <property type="entry name" value="GH114_TIM-barrel"/>
</dbReference>
<dbReference type="AlphaFoldDB" id="A0A1N6FHB7"/>
<dbReference type="Proteomes" id="UP000185151">
    <property type="component" value="Unassembled WGS sequence"/>
</dbReference>
<reference evidence="4 5" key="1">
    <citation type="submission" date="2016-11" db="EMBL/GenBank/DDBJ databases">
        <authorList>
            <person name="Jaros S."/>
            <person name="Januszkiewicz K."/>
            <person name="Wedrychowicz H."/>
        </authorList>
    </citation>
    <scope>NUCLEOTIDE SEQUENCE [LARGE SCALE GENOMIC DNA]</scope>
    <source>
        <strain evidence="4 5">GAS95</strain>
    </source>
</reference>